<keyword evidence="2" id="KW-1185">Reference proteome</keyword>
<sequence length="120" mass="13309">MFHFATVERMDDLPDKRTGGMSIRAIATALRVSPNTILKGLRESPGYAPDENGRIAVRRVQGIDGKIRPSRRFDTTARDDAIRSMRETGSTIRAIAAELNCSIGTVHRVLSKSQQTIQTR</sequence>
<evidence type="ECO:0000313" key="2">
    <source>
        <dbReference type="Proteomes" id="UP001056610"/>
    </source>
</evidence>
<reference evidence="1" key="1">
    <citation type="submission" date="2022-05" db="EMBL/GenBank/DDBJ databases">
        <title>A methanotrophic Mycobacterium dominates a cave microbial ecosystem.</title>
        <authorList>
            <person name="Van Spanning R.J.M."/>
            <person name="Guan Q."/>
            <person name="Melkonian C."/>
            <person name="Gallant J."/>
            <person name="Polerecky L."/>
            <person name="Flot J.-F."/>
            <person name="Brandt B.W."/>
            <person name="Braster M."/>
            <person name="Iturbe Espinoza P."/>
            <person name="Aerts J."/>
            <person name="Meima-Franke M."/>
            <person name="Piersma S.R."/>
            <person name="Bunduc C."/>
            <person name="Ummels R."/>
            <person name="Pain A."/>
            <person name="Fleming E.J."/>
            <person name="van der Wel N."/>
            <person name="Gherman V.D."/>
            <person name="Sarbu S.M."/>
            <person name="Bodelier P.L.E."/>
            <person name="Bitter W."/>
        </authorList>
    </citation>
    <scope>NUCLEOTIDE SEQUENCE</scope>
    <source>
        <strain evidence="1">Sulfur Cave</strain>
    </source>
</reference>
<protein>
    <submittedName>
        <fullName evidence="1">Helix-turn-helix domain-containing protein</fullName>
    </submittedName>
</protein>
<dbReference type="EMBL" id="CP097320">
    <property type="protein sequence ID" value="UQX11319.1"/>
    <property type="molecule type" value="Genomic_DNA"/>
</dbReference>
<organism evidence="1 2">
    <name type="scientific">Candidatus Mycobacterium methanotrophicum</name>
    <dbReference type="NCBI Taxonomy" id="2943498"/>
    <lineage>
        <taxon>Bacteria</taxon>
        <taxon>Bacillati</taxon>
        <taxon>Actinomycetota</taxon>
        <taxon>Actinomycetes</taxon>
        <taxon>Mycobacteriales</taxon>
        <taxon>Mycobacteriaceae</taxon>
        <taxon>Mycobacterium</taxon>
    </lineage>
</organism>
<dbReference type="Gene3D" id="1.10.10.60">
    <property type="entry name" value="Homeodomain-like"/>
    <property type="match status" value="1"/>
</dbReference>
<dbReference type="RefSeq" id="WP_249763050.1">
    <property type="nucleotide sequence ID" value="NZ_CP097320.1"/>
</dbReference>
<accession>A0ABY4QNF8</accession>
<dbReference type="Proteomes" id="UP001056610">
    <property type="component" value="Chromosome"/>
</dbReference>
<gene>
    <name evidence="1" type="ORF">M5I08_01910</name>
</gene>
<proteinExistence type="predicted"/>
<name>A0ABY4QNF8_9MYCO</name>
<evidence type="ECO:0000313" key="1">
    <source>
        <dbReference type="EMBL" id="UQX11319.1"/>
    </source>
</evidence>